<evidence type="ECO:0000313" key="2">
    <source>
        <dbReference type="Proteomes" id="UP001283361"/>
    </source>
</evidence>
<comment type="caution">
    <text evidence="1">The sequence shown here is derived from an EMBL/GenBank/DDBJ whole genome shotgun (WGS) entry which is preliminary data.</text>
</comment>
<gene>
    <name evidence="1" type="ORF">RRG08_046208</name>
</gene>
<reference evidence="1" key="1">
    <citation type="journal article" date="2023" name="G3 (Bethesda)">
        <title>A reference genome for the long-term kleptoplast-retaining sea slug Elysia crispata morphotype clarki.</title>
        <authorList>
            <person name="Eastman K.E."/>
            <person name="Pendleton A.L."/>
            <person name="Shaikh M.A."/>
            <person name="Suttiyut T."/>
            <person name="Ogas R."/>
            <person name="Tomko P."/>
            <person name="Gavelis G."/>
            <person name="Widhalm J.R."/>
            <person name="Wisecaver J.H."/>
        </authorList>
    </citation>
    <scope>NUCLEOTIDE SEQUENCE</scope>
    <source>
        <strain evidence="1">ECLA1</strain>
    </source>
</reference>
<evidence type="ECO:0000313" key="1">
    <source>
        <dbReference type="EMBL" id="KAK3698706.1"/>
    </source>
</evidence>
<proteinExistence type="predicted"/>
<dbReference type="EMBL" id="JAWDGP010007969">
    <property type="protein sequence ID" value="KAK3698706.1"/>
    <property type="molecule type" value="Genomic_DNA"/>
</dbReference>
<name>A0AAE1CJS8_9GAST</name>
<sequence>MKGYYRKLSKTNAIFSYKICHLYLFTTEEHIQKESILSALEVKFLFTESALWISVRDLDIEGYVVDENETVFSPCF</sequence>
<dbReference type="AlphaFoldDB" id="A0AAE1CJS8"/>
<dbReference type="Proteomes" id="UP001283361">
    <property type="component" value="Unassembled WGS sequence"/>
</dbReference>
<keyword evidence="2" id="KW-1185">Reference proteome</keyword>
<accession>A0AAE1CJS8</accession>
<organism evidence="1 2">
    <name type="scientific">Elysia crispata</name>
    <name type="common">lettuce slug</name>
    <dbReference type="NCBI Taxonomy" id="231223"/>
    <lineage>
        <taxon>Eukaryota</taxon>
        <taxon>Metazoa</taxon>
        <taxon>Spiralia</taxon>
        <taxon>Lophotrochozoa</taxon>
        <taxon>Mollusca</taxon>
        <taxon>Gastropoda</taxon>
        <taxon>Heterobranchia</taxon>
        <taxon>Euthyneura</taxon>
        <taxon>Panpulmonata</taxon>
        <taxon>Sacoglossa</taxon>
        <taxon>Placobranchoidea</taxon>
        <taxon>Plakobranchidae</taxon>
        <taxon>Elysia</taxon>
    </lineage>
</organism>
<protein>
    <submittedName>
        <fullName evidence="1">Uncharacterized protein</fullName>
    </submittedName>
</protein>